<evidence type="ECO:0000313" key="2">
    <source>
        <dbReference type="Proteomes" id="UP000276133"/>
    </source>
</evidence>
<organism evidence="1 2">
    <name type="scientific">Brachionus plicatilis</name>
    <name type="common">Marine rotifer</name>
    <name type="synonym">Brachionus muelleri</name>
    <dbReference type="NCBI Taxonomy" id="10195"/>
    <lineage>
        <taxon>Eukaryota</taxon>
        <taxon>Metazoa</taxon>
        <taxon>Spiralia</taxon>
        <taxon>Gnathifera</taxon>
        <taxon>Rotifera</taxon>
        <taxon>Eurotatoria</taxon>
        <taxon>Monogononta</taxon>
        <taxon>Pseudotrocha</taxon>
        <taxon>Ploima</taxon>
        <taxon>Brachionidae</taxon>
        <taxon>Brachionus</taxon>
    </lineage>
</organism>
<sequence>MKRYIARFLTQIQSNLNNCPLSITSNFEKAFLNVVGDVFGDTQLQSCFFHYKQAMWRKIQELSLVPLYNTDEDI</sequence>
<dbReference type="AlphaFoldDB" id="A0A3M7QY39"/>
<protein>
    <submittedName>
        <fullName evidence="1">Mule transposase</fullName>
    </submittedName>
</protein>
<dbReference type="OrthoDB" id="6612379at2759"/>
<dbReference type="EMBL" id="REGN01004862">
    <property type="protein sequence ID" value="RNA15865.1"/>
    <property type="molecule type" value="Genomic_DNA"/>
</dbReference>
<dbReference type="Proteomes" id="UP000276133">
    <property type="component" value="Unassembled WGS sequence"/>
</dbReference>
<reference evidence="1 2" key="1">
    <citation type="journal article" date="2018" name="Sci. Rep.">
        <title>Genomic signatures of local adaptation to the degree of environmental predictability in rotifers.</title>
        <authorList>
            <person name="Franch-Gras L."/>
            <person name="Hahn C."/>
            <person name="Garcia-Roger E.M."/>
            <person name="Carmona M.J."/>
            <person name="Serra M."/>
            <person name="Gomez A."/>
        </authorList>
    </citation>
    <scope>NUCLEOTIDE SEQUENCE [LARGE SCALE GENOMIC DNA]</scope>
    <source>
        <strain evidence="1">HYR1</strain>
    </source>
</reference>
<comment type="caution">
    <text evidence="1">The sequence shown here is derived from an EMBL/GenBank/DDBJ whole genome shotgun (WGS) entry which is preliminary data.</text>
</comment>
<keyword evidence="2" id="KW-1185">Reference proteome</keyword>
<accession>A0A3M7QY39</accession>
<evidence type="ECO:0000313" key="1">
    <source>
        <dbReference type="EMBL" id="RNA15865.1"/>
    </source>
</evidence>
<name>A0A3M7QY39_BRAPC</name>
<gene>
    <name evidence="1" type="ORF">BpHYR1_035432</name>
</gene>
<proteinExistence type="predicted"/>